<keyword evidence="2" id="KW-1133">Transmembrane helix</keyword>
<organism evidence="3 4">
    <name type="scientific">Brevibacillus thermoruber</name>
    <dbReference type="NCBI Taxonomy" id="33942"/>
    <lineage>
        <taxon>Bacteria</taxon>
        <taxon>Bacillati</taxon>
        <taxon>Bacillota</taxon>
        <taxon>Bacilli</taxon>
        <taxon>Bacillales</taxon>
        <taxon>Paenibacillaceae</taxon>
        <taxon>Brevibacillus</taxon>
    </lineage>
</organism>
<feature type="region of interest" description="Disordered" evidence="1">
    <location>
        <begin position="1"/>
        <end position="29"/>
    </location>
</feature>
<evidence type="ECO:0000256" key="2">
    <source>
        <dbReference type="SAM" id="Phobius"/>
    </source>
</evidence>
<evidence type="ECO:0000256" key="1">
    <source>
        <dbReference type="SAM" id="MobiDB-lite"/>
    </source>
</evidence>
<dbReference type="RefSeq" id="WP_152523331.1">
    <property type="nucleotide sequence ID" value="NZ_JAPYYP010000007.1"/>
</dbReference>
<evidence type="ECO:0000313" key="3">
    <source>
        <dbReference type="EMBL" id="MDA5108255.1"/>
    </source>
</evidence>
<sequence length="85" mass="8820">MADQTQPGPGLDSAAGGDGHPPDLDGSAAADLDDAAVGAILRDSLQALAEPVAVHFIGVFMLFVTCSYWVFACCFHMSRPDPASR</sequence>
<proteinExistence type="predicted"/>
<dbReference type="Proteomes" id="UP001151071">
    <property type="component" value="Unassembled WGS sequence"/>
</dbReference>
<keyword evidence="2" id="KW-0812">Transmembrane</keyword>
<keyword evidence="2" id="KW-0472">Membrane</keyword>
<protein>
    <submittedName>
        <fullName evidence="3">Uncharacterized protein</fullName>
    </submittedName>
</protein>
<evidence type="ECO:0000313" key="4">
    <source>
        <dbReference type="Proteomes" id="UP001151071"/>
    </source>
</evidence>
<reference evidence="3" key="1">
    <citation type="submission" date="2022-12" db="EMBL/GenBank/DDBJ databases">
        <title>Draft genome sequence of the thermophilic strain Brevibacillus thermoruber HT42, isolated from Los Humeros, Puebla, Mexico, with biotechnological potential.</title>
        <authorList>
            <person name="Lara Sanchez J."/>
            <person name="Solis Palacios R."/>
            <person name="Bustos Baena A.S."/>
            <person name="Ruz Baez A.E."/>
            <person name="Espinosa Luna G."/>
            <person name="Oliart Ros R.M."/>
        </authorList>
    </citation>
    <scope>NUCLEOTIDE SEQUENCE</scope>
    <source>
        <strain evidence="3">HT42</strain>
    </source>
</reference>
<name>A0A9X3TPS8_9BACL</name>
<accession>A0A9X3TPS8</accession>
<dbReference type="AlphaFoldDB" id="A0A9X3TPS8"/>
<comment type="caution">
    <text evidence="3">The sequence shown here is derived from an EMBL/GenBank/DDBJ whole genome shotgun (WGS) entry which is preliminary data.</text>
</comment>
<dbReference type="EMBL" id="JAPYYP010000007">
    <property type="protein sequence ID" value="MDA5108255.1"/>
    <property type="molecule type" value="Genomic_DNA"/>
</dbReference>
<gene>
    <name evidence="3" type="ORF">O3V59_07770</name>
</gene>
<keyword evidence="4" id="KW-1185">Reference proteome</keyword>
<feature type="transmembrane region" description="Helical" evidence="2">
    <location>
        <begin position="52"/>
        <end position="75"/>
    </location>
</feature>